<dbReference type="GO" id="GO:0008270">
    <property type="term" value="F:zinc ion binding"/>
    <property type="evidence" value="ECO:0007669"/>
    <property type="project" value="UniProtKB-KW"/>
</dbReference>
<keyword evidence="3" id="KW-0862">Zinc</keyword>
<accession>A0A9Q0MU26</accession>
<dbReference type="Proteomes" id="UP001151699">
    <property type="component" value="Chromosome X"/>
</dbReference>
<dbReference type="OrthoDB" id="7683421at2759"/>
<feature type="domain" description="THAP-type" evidence="7">
    <location>
        <begin position="1"/>
        <end position="86"/>
    </location>
</feature>
<reference evidence="8" key="1">
    <citation type="submission" date="2022-07" db="EMBL/GenBank/DDBJ databases">
        <authorList>
            <person name="Trinca V."/>
            <person name="Uliana J.V.C."/>
            <person name="Torres T.T."/>
            <person name="Ward R.J."/>
            <person name="Monesi N."/>
        </authorList>
    </citation>
    <scope>NUCLEOTIDE SEQUENCE</scope>
    <source>
        <strain evidence="8">HSMRA1968</strain>
        <tissue evidence="8">Whole embryos</tissue>
    </source>
</reference>
<evidence type="ECO:0000256" key="5">
    <source>
        <dbReference type="PROSITE-ProRule" id="PRU00309"/>
    </source>
</evidence>
<feature type="coiled-coil region" evidence="6">
    <location>
        <begin position="285"/>
        <end position="315"/>
    </location>
</feature>
<sequence>MGGCRCTFRNCENSTQNSPSMHFFHFPFRDLPRCEKWAEYSNNLAFLQLPINQLRNKVICETHFKEPCFMNIKRERLTKFAIPTLLRTKSGEVVDFEIDQSNPTIYDVQTSKTSKFYKPPITKPVKLLNSEASKVQITNVICEDDANTDGLGNATFEFAEVVNCHDEVEDISESIEIAEHRSDTEIGEPTFLNEITLTKIEMNRFDRDNENGTTASYAKLKRKTLPTVKNKLQSDVILNKECSSKESDFEVGEIDLYDFSPKRAKFSEPAPIIKSENVVDKTLFLETMEKQIKELNDLKEIITKKVDQLEELQKQSVESQKVTCSTQEKPRYTIEAGPTRTKIQLFNGIKKYLNPSMVSLLRMEMFGDTERQYKSDEKSLAVELLNVESNIYEYMRSELRFRLPPKKEAESWAKEMSENGREIDWEDEF</sequence>
<dbReference type="EMBL" id="WJQU01000003">
    <property type="protein sequence ID" value="KAJ6638005.1"/>
    <property type="molecule type" value="Genomic_DNA"/>
</dbReference>
<dbReference type="Pfam" id="PF05485">
    <property type="entry name" value="THAP"/>
    <property type="match status" value="1"/>
</dbReference>
<evidence type="ECO:0000256" key="3">
    <source>
        <dbReference type="ARBA" id="ARBA00022833"/>
    </source>
</evidence>
<evidence type="ECO:0000313" key="9">
    <source>
        <dbReference type="Proteomes" id="UP001151699"/>
    </source>
</evidence>
<dbReference type="GO" id="GO:0003677">
    <property type="term" value="F:DNA binding"/>
    <property type="evidence" value="ECO:0007669"/>
    <property type="project" value="UniProtKB-UniRule"/>
</dbReference>
<proteinExistence type="predicted"/>
<evidence type="ECO:0000256" key="1">
    <source>
        <dbReference type="ARBA" id="ARBA00022723"/>
    </source>
</evidence>
<evidence type="ECO:0000313" key="8">
    <source>
        <dbReference type="EMBL" id="KAJ6638005.1"/>
    </source>
</evidence>
<keyword evidence="2 5" id="KW-0863">Zinc-finger</keyword>
<dbReference type="SMART" id="SM00980">
    <property type="entry name" value="THAP"/>
    <property type="match status" value="1"/>
</dbReference>
<dbReference type="AlphaFoldDB" id="A0A9Q0MU26"/>
<evidence type="ECO:0000256" key="4">
    <source>
        <dbReference type="ARBA" id="ARBA00023125"/>
    </source>
</evidence>
<dbReference type="SUPFAM" id="SSF57716">
    <property type="entry name" value="Glucocorticoid receptor-like (DNA-binding domain)"/>
    <property type="match status" value="1"/>
</dbReference>
<protein>
    <recommendedName>
        <fullName evidence="7">THAP-type domain-containing protein</fullName>
    </recommendedName>
</protein>
<keyword evidence="9" id="KW-1185">Reference proteome</keyword>
<dbReference type="PROSITE" id="PS50950">
    <property type="entry name" value="ZF_THAP"/>
    <property type="match status" value="1"/>
</dbReference>
<evidence type="ECO:0000259" key="7">
    <source>
        <dbReference type="PROSITE" id="PS50950"/>
    </source>
</evidence>
<evidence type="ECO:0000256" key="2">
    <source>
        <dbReference type="ARBA" id="ARBA00022771"/>
    </source>
</evidence>
<keyword evidence="4 5" id="KW-0238">DNA-binding</keyword>
<gene>
    <name evidence="8" type="ORF">Bhyg_10737</name>
</gene>
<comment type="caution">
    <text evidence="8">The sequence shown here is derived from an EMBL/GenBank/DDBJ whole genome shotgun (WGS) entry which is preliminary data.</text>
</comment>
<dbReference type="SMART" id="SM00692">
    <property type="entry name" value="DM3"/>
    <property type="match status" value="1"/>
</dbReference>
<name>A0A9Q0MU26_9DIPT</name>
<keyword evidence="1" id="KW-0479">Metal-binding</keyword>
<keyword evidence="6" id="KW-0175">Coiled coil</keyword>
<organism evidence="8 9">
    <name type="scientific">Pseudolycoriella hygida</name>
    <dbReference type="NCBI Taxonomy" id="35572"/>
    <lineage>
        <taxon>Eukaryota</taxon>
        <taxon>Metazoa</taxon>
        <taxon>Ecdysozoa</taxon>
        <taxon>Arthropoda</taxon>
        <taxon>Hexapoda</taxon>
        <taxon>Insecta</taxon>
        <taxon>Pterygota</taxon>
        <taxon>Neoptera</taxon>
        <taxon>Endopterygota</taxon>
        <taxon>Diptera</taxon>
        <taxon>Nematocera</taxon>
        <taxon>Sciaroidea</taxon>
        <taxon>Sciaridae</taxon>
        <taxon>Pseudolycoriella</taxon>
    </lineage>
</organism>
<evidence type="ECO:0000256" key="6">
    <source>
        <dbReference type="SAM" id="Coils"/>
    </source>
</evidence>
<dbReference type="InterPro" id="IPR006612">
    <property type="entry name" value="THAP_Znf"/>
</dbReference>